<dbReference type="SUPFAM" id="SSF49464">
    <property type="entry name" value="Carboxypeptidase regulatory domain-like"/>
    <property type="match status" value="1"/>
</dbReference>
<evidence type="ECO:0000256" key="3">
    <source>
        <dbReference type="ARBA" id="ARBA00022452"/>
    </source>
</evidence>
<dbReference type="Pfam" id="PF13715">
    <property type="entry name" value="CarbopepD_reg_2"/>
    <property type="match status" value="1"/>
</dbReference>
<evidence type="ECO:0000256" key="11">
    <source>
        <dbReference type="RuleBase" id="RU003357"/>
    </source>
</evidence>
<dbReference type="SUPFAM" id="SSF56935">
    <property type="entry name" value="Porins"/>
    <property type="match status" value="1"/>
</dbReference>
<evidence type="ECO:0000256" key="2">
    <source>
        <dbReference type="ARBA" id="ARBA00022448"/>
    </source>
</evidence>
<dbReference type="PROSITE" id="PS52016">
    <property type="entry name" value="TONB_DEPENDENT_REC_3"/>
    <property type="match status" value="1"/>
</dbReference>
<dbReference type="AlphaFoldDB" id="A0A1G4G4B1"/>
<dbReference type="Pfam" id="PF00593">
    <property type="entry name" value="TonB_dep_Rec_b-barrel"/>
    <property type="match status" value="1"/>
</dbReference>
<dbReference type="Gene3D" id="2.170.130.10">
    <property type="entry name" value="TonB-dependent receptor, plug domain"/>
    <property type="match status" value="1"/>
</dbReference>
<feature type="domain" description="TonB-dependent receptor plug" evidence="13">
    <location>
        <begin position="122"/>
        <end position="220"/>
    </location>
</feature>
<dbReference type="InterPro" id="IPR008969">
    <property type="entry name" value="CarboxyPept-like_regulatory"/>
</dbReference>
<dbReference type="PANTHER" id="PTHR30069:SF29">
    <property type="entry name" value="HEMOGLOBIN AND HEMOGLOBIN-HAPTOGLOBIN-BINDING PROTEIN 1-RELATED"/>
    <property type="match status" value="1"/>
</dbReference>
<dbReference type="InterPro" id="IPR037066">
    <property type="entry name" value="Plug_dom_sf"/>
</dbReference>
<evidence type="ECO:0000256" key="6">
    <source>
        <dbReference type="ARBA" id="ARBA00023077"/>
    </source>
</evidence>
<evidence type="ECO:0000256" key="7">
    <source>
        <dbReference type="ARBA" id="ARBA00023136"/>
    </source>
</evidence>
<dbReference type="RefSeq" id="WP_071135987.1">
    <property type="nucleotide sequence ID" value="NZ_DUQN01000067.1"/>
</dbReference>
<accession>A0A1G4G4B1</accession>
<evidence type="ECO:0000313" key="14">
    <source>
        <dbReference type="EMBL" id="SCM55538.1"/>
    </source>
</evidence>
<feature type="domain" description="TonB-dependent receptor-like beta-barrel" evidence="12">
    <location>
        <begin position="277"/>
        <end position="691"/>
    </location>
</feature>
<evidence type="ECO:0000256" key="5">
    <source>
        <dbReference type="ARBA" id="ARBA00022729"/>
    </source>
</evidence>
<keyword evidence="7 10" id="KW-0472">Membrane</keyword>
<keyword evidence="15" id="KW-1185">Reference proteome</keyword>
<evidence type="ECO:0000256" key="4">
    <source>
        <dbReference type="ARBA" id="ARBA00022692"/>
    </source>
</evidence>
<evidence type="ECO:0000256" key="10">
    <source>
        <dbReference type="PROSITE-ProRule" id="PRU01360"/>
    </source>
</evidence>
<name>A0A1G4G4B1_9BACT</name>
<proteinExistence type="inferred from homology"/>
<dbReference type="KEGG" id="pmuc:ING2E5A_0440"/>
<dbReference type="InterPro" id="IPR039426">
    <property type="entry name" value="TonB-dep_rcpt-like"/>
</dbReference>
<evidence type="ECO:0000256" key="8">
    <source>
        <dbReference type="ARBA" id="ARBA00023170"/>
    </source>
</evidence>
<dbReference type="Pfam" id="PF07715">
    <property type="entry name" value="Plug"/>
    <property type="match status" value="1"/>
</dbReference>
<evidence type="ECO:0000256" key="9">
    <source>
        <dbReference type="ARBA" id="ARBA00023237"/>
    </source>
</evidence>
<dbReference type="EMBL" id="LT608328">
    <property type="protein sequence ID" value="SCM55538.1"/>
    <property type="molecule type" value="Genomic_DNA"/>
</dbReference>
<keyword evidence="6 11" id="KW-0798">TonB box</keyword>
<reference evidence="14 15" key="1">
    <citation type="submission" date="2016-08" db="EMBL/GenBank/DDBJ databases">
        <authorList>
            <person name="Seilhamer J.J."/>
        </authorList>
    </citation>
    <scope>NUCLEOTIDE SEQUENCE [LARGE SCALE GENOMIC DNA]</scope>
    <source>
        <strain evidence="14">ING2-E5A</strain>
    </source>
</reference>
<evidence type="ECO:0000259" key="13">
    <source>
        <dbReference type="Pfam" id="PF07715"/>
    </source>
</evidence>
<keyword evidence="2 10" id="KW-0813">Transport</keyword>
<dbReference type="Gene3D" id="2.40.170.20">
    <property type="entry name" value="TonB-dependent receptor, beta-barrel domain"/>
    <property type="match status" value="1"/>
</dbReference>
<dbReference type="GO" id="GO:0009279">
    <property type="term" value="C:cell outer membrane"/>
    <property type="evidence" value="ECO:0007669"/>
    <property type="project" value="UniProtKB-SubCell"/>
</dbReference>
<evidence type="ECO:0000259" key="12">
    <source>
        <dbReference type="Pfam" id="PF00593"/>
    </source>
</evidence>
<dbReference type="PANTHER" id="PTHR30069">
    <property type="entry name" value="TONB-DEPENDENT OUTER MEMBRANE RECEPTOR"/>
    <property type="match status" value="1"/>
</dbReference>
<gene>
    <name evidence="14" type="ORF">ING2E5A_0440</name>
</gene>
<keyword evidence="5" id="KW-0732">Signal</keyword>
<dbReference type="InterPro" id="IPR000531">
    <property type="entry name" value="Beta-barrel_TonB"/>
</dbReference>
<organism evidence="14 15">
    <name type="scientific">Petrimonas mucosa</name>
    <dbReference type="NCBI Taxonomy" id="1642646"/>
    <lineage>
        <taxon>Bacteria</taxon>
        <taxon>Pseudomonadati</taxon>
        <taxon>Bacteroidota</taxon>
        <taxon>Bacteroidia</taxon>
        <taxon>Bacteroidales</taxon>
        <taxon>Dysgonomonadaceae</taxon>
        <taxon>Petrimonas</taxon>
    </lineage>
</organism>
<keyword evidence="3 10" id="KW-1134">Transmembrane beta strand</keyword>
<dbReference type="InterPro" id="IPR036942">
    <property type="entry name" value="Beta-barrel_TonB_sf"/>
</dbReference>
<keyword evidence="8 14" id="KW-0675">Receptor</keyword>
<dbReference type="Proteomes" id="UP000178485">
    <property type="component" value="Chromosome i"/>
</dbReference>
<protein>
    <submittedName>
        <fullName evidence="14">TonB-dependent receptor</fullName>
    </submittedName>
</protein>
<comment type="similarity">
    <text evidence="10 11">Belongs to the TonB-dependent receptor family.</text>
</comment>
<dbReference type="Gene3D" id="2.60.40.1120">
    <property type="entry name" value="Carboxypeptidase-like, regulatory domain"/>
    <property type="match status" value="1"/>
</dbReference>
<comment type="subcellular location">
    <subcellularLocation>
        <location evidence="1 10">Cell outer membrane</location>
        <topology evidence="1 10">Multi-pass membrane protein</topology>
    </subcellularLocation>
</comment>
<keyword evidence="9 10" id="KW-0998">Cell outer membrane</keyword>
<dbReference type="GO" id="GO:0015344">
    <property type="term" value="F:siderophore uptake transmembrane transporter activity"/>
    <property type="evidence" value="ECO:0007669"/>
    <property type="project" value="TreeGrafter"/>
</dbReference>
<sequence length="736" mass="83404">MKKIILLLLIVIIALPSLAAEKIRGYIVDERNEPIIGANIYWEKSKKGVTSDVNGYFEIDAATHHEHLIIAYTGYITQSLHIDDQNGELKVILIEDTKLLDEVVVSRRSPGTVTQRGAVLQTQKVTLGEIHRAACCNLGESFETNPSVDVAYSDAATGAKQIKLLGLSGTYVQMLTENYPNFRGVSSPFGMDYVPGSWMEGIYISKGTSSVKNGYEALAGQINVEYKKPQTMDKLFVNLFGSDALRMEANVDAGIHINEKLTTGLFAHYSNDTHAHDVNNDGFLDYPKTEQFNFMNRWNHEAGKYVAQYGMKYIHEERTGGQDDAHHDIVDPYRISLKTNRGEFYTKQAYVFRNDELAESVAMIASGSFHDQKAIYDRTPYDVTQKNLYVSLMYENDFSKRHNISTGLSLNYDAFDETLQNSPYDRKEVVPGAYLQYTFNLNDKFIALGGIRADHSSMYGFFVTPRLHLKYNPAEWIHLRGSVGKGFRTANVLAENNYLLASSRRIEIAGDLDQEEAWNAGLNTTVYIPIGDRQMTLTGEWYHTRFIKQVVVDVDSDPHAISFYNLNGGKSYSNSAQVEMSYPFFDGFTFTAAYRYTRAKSDFINSQTGEVQFLAKPLMNDYKGLVTASYQTPLRKWQFDLTGQFNGGGRMPSPDVTNRLWNDRFDPFTIVNGQITKYFRNLDIYLGVENLFDFRQENPIIDAANPRGDNFDATMVWGPVHGRKIYAGLRFTIPRY</sequence>
<evidence type="ECO:0000256" key="1">
    <source>
        <dbReference type="ARBA" id="ARBA00004571"/>
    </source>
</evidence>
<dbReference type="InterPro" id="IPR012910">
    <property type="entry name" value="Plug_dom"/>
</dbReference>
<evidence type="ECO:0000313" key="15">
    <source>
        <dbReference type="Proteomes" id="UP000178485"/>
    </source>
</evidence>
<dbReference type="GO" id="GO:0044718">
    <property type="term" value="P:siderophore transmembrane transport"/>
    <property type="evidence" value="ECO:0007669"/>
    <property type="project" value="TreeGrafter"/>
</dbReference>
<dbReference type="STRING" id="1642646.ING2E5A_0440"/>
<keyword evidence="4 10" id="KW-0812">Transmembrane</keyword>